<dbReference type="Proteomes" id="UP000815698">
    <property type="component" value="Chromosome"/>
</dbReference>
<proteinExistence type="predicted"/>
<organism evidence="1 2">
    <name type="scientific">Dermabacter jinjuensis</name>
    <dbReference type="NCBI Taxonomy" id="1667168"/>
    <lineage>
        <taxon>Bacteria</taxon>
        <taxon>Bacillati</taxon>
        <taxon>Actinomycetota</taxon>
        <taxon>Actinomycetes</taxon>
        <taxon>Micrococcales</taxon>
        <taxon>Dermabacteraceae</taxon>
        <taxon>Dermabacter</taxon>
    </lineage>
</organism>
<dbReference type="Pfam" id="PF04860">
    <property type="entry name" value="Phage_portal"/>
    <property type="match status" value="1"/>
</dbReference>
<name>A0ABN5DP65_9MICO</name>
<sequence>MNWLTRMLDNLTGGIERRHEANIAAGIIPPARESLPVSISEAATIPAVFRALQIIQAAVEQLSIDVERGGVTLTGADVPALVRRPCLDMPRSQFLGYVASSLAATGNAFIMREGGETATETTQLTPLNPHAVTVWREKNGATRFDYDGRTYTSDRIKHLKFLALPGMLRGIGPIQAAQNTMRSARDMNAYSAQWWETGQPSGVLSSDDRLTPEDARQYRNLWNQLDEDGNPLAQTDNPSRIRVLGKGLHYEPILISPKDAMWIEAQQFDTLDIARIFGVPSSLMLTAIDGNSMTYSNVEQEWLGFIRFTLSSYTRKIEEALTELAPRGQTVRFNFEALLRADTTSRYAAHETAIRAGFMTIDEVRAIENLPPLGITTPVQELQP</sequence>
<dbReference type="NCBIfam" id="TIGR01537">
    <property type="entry name" value="portal_HK97"/>
    <property type="match status" value="1"/>
</dbReference>
<dbReference type="RefSeq" id="WP_096882425.1">
    <property type="nucleotide sequence ID" value="NZ_CP023482.1"/>
</dbReference>
<evidence type="ECO:0000313" key="2">
    <source>
        <dbReference type="Proteomes" id="UP000815698"/>
    </source>
</evidence>
<gene>
    <name evidence="1" type="ORF">COP05_01275</name>
</gene>
<dbReference type="Gene3D" id="3.30.1120.70">
    <property type="match status" value="1"/>
</dbReference>
<accession>A0ABN5DP65</accession>
<dbReference type="Gene3D" id="3.40.140.120">
    <property type="match status" value="1"/>
</dbReference>
<dbReference type="InterPro" id="IPR006427">
    <property type="entry name" value="Portal_HK97"/>
</dbReference>
<evidence type="ECO:0000313" key="1">
    <source>
        <dbReference type="EMBL" id="ATH95874.1"/>
    </source>
</evidence>
<reference evidence="1 2" key="1">
    <citation type="journal article" date="2016" name="Int. J. Syst. Evol. Microbiol.">
        <title>Dermabacter jinjuensis sp. nov., a novel species of the genus Dermabacter isolated from a clinical specimen.</title>
        <authorList>
            <person name="Park Y.K."/>
            <person name="Lee K.M."/>
            <person name="Lee W.K."/>
            <person name="Cho M.J."/>
            <person name="Lee H.S."/>
            <person name="Cho Y.G."/>
            <person name="Lee Y.C."/>
            <person name="Lee W.K."/>
            <person name="Seong W.K."/>
            <person name="Hwang K.J."/>
        </authorList>
    </citation>
    <scope>NUCLEOTIDE SEQUENCE [LARGE SCALE GENOMIC DNA]</scope>
    <source>
        <strain evidence="1 2">32T</strain>
    </source>
</reference>
<keyword evidence="2" id="KW-1185">Reference proteome</keyword>
<protein>
    <submittedName>
        <fullName evidence="1">Phage portal protein</fullName>
    </submittedName>
</protein>
<dbReference type="InterPro" id="IPR006944">
    <property type="entry name" value="Phage/GTA_portal"/>
</dbReference>
<dbReference type="EMBL" id="CP023482">
    <property type="protein sequence ID" value="ATH95874.1"/>
    <property type="molecule type" value="Genomic_DNA"/>
</dbReference>
<dbReference type="Gene3D" id="1.20.1270.210">
    <property type="match status" value="1"/>
</dbReference>